<comment type="caution">
    <text evidence="1">The sequence shown here is derived from an EMBL/GenBank/DDBJ whole genome shotgun (WGS) entry which is preliminary data.</text>
</comment>
<dbReference type="AlphaFoldDB" id="A0A5N5HV48"/>
<evidence type="ECO:0000313" key="2">
    <source>
        <dbReference type="Proteomes" id="UP000327157"/>
    </source>
</evidence>
<dbReference type="Proteomes" id="UP000327157">
    <property type="component" value="Chromosome 12"/>
</dbReference>
<evidence type="ECO:0000313" key="1">
    <source>
        <dbReference type="EMBL" id="KAB2630101.1"/>
    </source>
</evidence>
<reference evidence="1 2" key="3">
    <citation type="submission" date="2019-11" db="EMBL/GenBank/DDBJ databases">
        <title>A de novo genome assembly of a pear dwarfing rootstock.</title>
        <authorList>
            <person name="Wang F."/>
            <person name="Wang J."/>
            <person name="Li S."/>
            <person name="Zhang Y."/>
            <person name="Fang M."/>
            <person name="Ma L."/>
            <person name="Zhao Y."/>
            <person name="Jiang S."/>
        </authorList>
    </citation>
    <scope>NUCLEOTIDE SEQUENCE [LARGE SCALE GENOMIC DNA]</scope>
    <source>
        <strain evidence="1">S2</strain>
        <tissue evidence="1">Leaf</tissue>
    </source>
</reference>
<protein>
    <submittedName>
        <fullName evidence="1">Uncharacterized protein</fullName>
    </submittedName>
</protein>
<reference evidence="1 2" key="1">
    <citation type="submission" date="2019-09" db="EMBL/GenBank/DDBJ databases">
        <authorList>
            <person name="Ou C."/>
        </authorList>
    </citation>
    <scope>NUCLEOTIDE SEQUENCE [LARGE SCALE GENOMIC DNA]</scope>
    <source>
        <strain evidence="1">S2</strain>
        <tissue evidence="1">Leaf</tissue>
    </source>
</reference>
<dbReference type="EMBL" id="SMOL01000143">
    <property type="protein sequence ID" value="KAB2630101.1"/>
    <property type="molecule type" value="Genomic_DNA"/>
</dbReference>
<accession>A0A5N5HV48</accession>
<proteinExistence type="predicted"/>
<name>A0A5N5HV48_9ROSA</name>
<gene>
    <name evidence="1" type="ORF">D8674_007620</name>
</gene>
<keyword evidence="2" id="KW-1185">Reference proteome</keyword>
<sequence length="73" mass="8150">MIEIDPVHRREPVRRVERLLLYSRQDAAAADAPLGYSYQTTKPDPVHAPVSSRYAFAEDSMLAFALASLGYVV</sequence>
<organism evidence="1 2">
    <name type="scientific">Pyrus ussuriensis x Pyrus communis</name>
    <dbReference type="NCBI Taxonomy" id="2448454"/>
    <lineage>
        <taxon>Eukaryota</taxon>
        <taxon>Viridiplantae</taxon>
        <taxon>Streptophyta</taxon>
        <taxon>Embryophyta</taxon>
        <taxon>Tracheophyta</taxon>
        <taxon>Spermatophyta</taxon>
        <taxon>Magnoliopsida</taxon>
        <taxon>eudicotyledons</taxon>
        <taxon>Gunneridae</taxon>
        <taxon>Pentapetalae</taxon>
        <taxon>rosids</taxon>
        <taxon>fabids</taxon>
        <taxon>Rosales</taxon>
        <taxon>Rosaceae</taxon>
        <taxon>Amygdaloideae</taxon>
        <taxon>Maleae</taxon>
        <taxon>Pyrus</taxon>
    </lineage>
</organism>
<reference evidence="2" key="2">
    <citation type="submission" date="2019-10" db="EMBL/GenBank/DDBJ databases">
        <title>A de novo genome assembly of a pear dwarfing rootstock.</title>
        <authorList>
            <person name="Wang F."/>
            <person name="Wang J."/>
            <person name="Li S."/>
            <person name="Zhang Y."/>
            <person name="Fang M."/>
            <person name="Ma L."/>
            <person name="Zhao Y."/>
            <person name="Jiang S."/>
        </authorList>
    </citation>
    <scope>NUCLEOTIDE SEQUENCE [LARGE SCALE GENOMIC DNA]</scope>
</reference>